<name>A0A819FD46_9BILA</name>
<evidence type="ECO:0000313" key="3">
    <source>
        <dbReference type="EMBL" id="CAF1362060.1"/>
    </source>
</evidence>
<dbReference type="InterPro" id="IPR011051">
    <property type="entry name" value="RmlC_Cupin_sf"/>
</dbReference>
<dbReference type="InterPro" id="IPR014710">
    <property type="entry name" value="RmlC-like_jellyroll"/>
</dbReference>
<gene>
    <name evidence="4" type="ORF">JBS370_LOCUS19067</name>
    <name evidence="3" type="ORF">ZHD862_LOCUS31129</name>
</gene>
<organism evidence="4 5">
    <name type="scientific">Rotaria sordida</name>
    <dbReference type="NCBI Taxonomy" id="392033"/>
    <lineage>
        <taxon>Eukaryota</taxon>
        <taxon>Metazoa</taxon>
        <taxon>Spiralia</taxon>
        <taxon>Gnathifera</taxon>
        <taxon>Rotifera</taxon>
        <taxon>Eurotatoria</taxon>
        <taxon>Bdelloidea</taxon>
        <taxon>Philodinida</taxon>
        <taxon>Philodinidae</taxon>
        <taxon>Rotaria</taxon>
    </lineage>
</organism>
<dbReference type="EMBL" id="CAJOBD010002234">
    <property type="protein sequence ID" value="CAF3866622.1"/>
    <property type="molecule type" value="Genomic_DNA"/>
</dbReference>
<evidence type="ECO:0000259" key="2">
    <source>
        <dbReference type="Pfam" id="PF07883"/>
    </source>
</evidence>
<dbReference type="Proteomes" id="UP000663864">
    <property type="component" value="Unassembled WGS sequence"/>
</dbReference>
<reference evidence="4" key="1">
    <citation type="submission" date="2021-02" db="EMBL/GenBank/DDBJ databases">
        <authorList>
            <person name="Nowell W R."/>
        </authorList>
    </citation>
    <scope>NUCLEOTIDE SEQUENCE</scope>
</reference>
<evidence type="ECO:0000313" key="4">
    <source>
        <dbReference type="EMBL" id="CAF3866622.1"/>
    </source>
</evidence>
<dbReference type="AlphaFoldDB" id="A0A819FD46"/>
<dbReference type="SUPFAM" id="SSF51182">
    <property type="entry name" value="RmlC-like cupins"/>
    <property type="match status" value="1"/>
</dbReference>
<dbReference type="InterPro" id="IPR053146">
    <property type="entry name" value="QDO-like"/>
</dbReference>
<sequence length="211" mass="23994">MNIIISQHRYCTTVGQQPNNTVISYPNVGKWVPAFSFLNALYKIVLRGNQSSNLLTIVEELIYIGNASRCHYHTKEDETIRVLNGTLQVYLDGYQFCAPAGTSFYIPRNVIQSHRNLGSKPIHVELLFTPSNIDNYLEEVTPVFAAQPVNMTRAGELARKFGVVHLPDIPWKDLNCAFNDSTLLISSLHMTFFIIVLHIFVFICDKLQENF</sequence>
<protein>
    <recommendedName>
        <fullName evidence="2">Cupin type-2 domain-containing protein</fullName>
    </recommendedName>
</protein>
<keyword evidence="1" id="KW-0472">Membrane</keyword>
<keyword evidence="1" id="KW-0812">Transmembrane</keyword>
<accession>A0A819FD46</accession>
<dbReference type="Gene3D" id="2.60.120.10">
    <property type="entry name" value="Jelly Rolls"/>
    <property type="match status" value="1"/>
</dbReference>
<comment type="caution">
    <text evidence="4">The sequence shown here is derived from an EMBL/GenBank/DDBJ whole genome shotgun (WGS) entry which is preliminary data.</text>
</comment>
<keyword evidence="1" id="KW-1133">Transmembrane helix</keyword>
<feature type="domain" description="Cupin type-2" evidence="2">
    <location>
        <begin position="67"/>
        <end position="124"/>
    </location>
</feature>
<proteinExistence type="predicted"/>
<dbReference type="PANTHER" id="PTHR36440">
    <property type="entry name" value="PUTATIVE (AFU_ORTHOLOGUE AFUA_8G07350)-RELATED"/>
    <property type="match status" value="1"/>
</dbReference>
<dbReference type="InterPro" id="IPR013096">
    <property type="entry name" value="Cupin_2"/>
</dbReference>
<evidence type="ECO:0000256" key="1">
    <source>
        <dbReference type="SAM" id="Phobius"/>
    </source>
</evidence>
<evidence type="ECO:0000313" key="5">
    <source>
        <dbReference type="Proteomes" id="UP000663836"/>
    </source>
</evidence>
<dbReference type="PANTHER" id="PTHR36440:SF1">
    <property type="entry name" value="PUTATIVE (AFU_ORTHOLOGUE AFUA_8G07350)-RELATED"/>
    <property type="match status" value="1"/>
</dbReference>
<dbReference type="EMBL" id="CAJNOT010003066">
    <property type="protein sequence ID" value="CAF1362060.1"/>
    <property type="molecule type" value="Genomic_DNA"/>
</dbReference>
<feature type="transmembrane region" description="Helical" evidence="1">
    <location>
        <begin position="183"/>
        <end position="204"/>
    </location>
</feature>
<dbReference type="Proteomes" id="UP000663836">
    <property type="component" value="Unassembled WGS sequence"/>
</dbReference>
<dbReference type="Pfam" id="PF07883">
    <property type="entry name" value="Cupin_2"/>
    <property type="match status" value="1"/>
</dbReference>